<dbReference type="PANTHER" id="PTHR10917:SF0">
    <property type="entry name" value="DNA-DIRECTED RNA POLYMERASES I, II, AND III SUBUNIT RPABC3"/>
    <property type="match status" value="1"/>
</dbReference>
<protein>
    <recommendedName>
        <fullName evidence="4">DNA-directed RNA polymerases I, II, and III subunit RPABC3</fullName>
    </recommendedName>
</protein>
<evidence type="ECO:0000256" key="3">
    <source>
        <dbReference type="ARBA" id="ARBA00023242"/>
    </source>
</evidence>
<dbReference type="Pfam" id="PF03870">
    <property type="entry name" value="RNA_pol_Rpb8"/>
    <property type="match status" value="1"/>
</dbReference>
<keyword evidence="6" id="KW-1185">Reference proteome</keyword>
<dbReference type="AlphaFoldDB" id="A0A6G1JRN4"/>
<evidence type="ECO:0000256" key="4">
    <source>
        <dbReference type="PIRNR" id="PIRNR000779"/>
    </source>
</evidence>
<name>A0A6G1JRN4_9PLEO</name>
<organism evidence="5 6">
    <name type="scientific">Pleomassaria siparia CBS 279.74</name>
    <dbReference type="NCBI Taxonomy" id="1314801"/>
    <lineage>
        <taxon>Eukaryota</taxon>
        <taxon>Fungi</taxon>
        <taxon>Dikarya</taxon>
        <taxon>Ascomycota</taxon>
        <taxon>Pezizomycotina</taxon>
        <taxon>Dothideomycetes</taxon>
        <taxon>Pleosporomycetidae</taxon>
        <taxon>Pleosporales</taxon>
        <taxon>Pleomassariaceae</taxon>
        <taxon>Pleomassaria</taxon>
    </lineage>
</organism>
<keyword evidence="3 4" id="KW-0539">Nucleus</keyword>
<evidence type="ECO:0000256" key="1">
    <source>
        <dbReference type="ARBA" id="ARBA00004123"/>
    </source>
</evidence>
<dbReference type="GO" id="GO:0003899">
    <property type="term" value="F:DNA-directed RNA polymerase activity"/>
    <property type="evidence" value="ECO:0007669"/>
    <property type="project" value="UniProtKB-UniRule"/>
</dbReference>
<comment type="subcellular location">
    <subcellularLocation>
        <location evidence="1">Nucleus</location>
    </subcellularLocation>
</comment>
<dbReference type="PANTHER" id="PTHR10917">
    <property type="entry name" value="DNA-DIRECTED RNA POLYMERASES I, II, AND III SUBUNIT RPABC3"/>
    <property type="match status" value="1"/>
</dbReference>
<dbReference type="InterPro" id="IPR005570">
    <property type="entry name" value="RPABC3"/>
</dbReference>
<reference evidence="5" key="1">
    <citation type="journal article" date="2020" name="Stud. Mycol.">
        <title>101 Dothideomycetes genomes: a test case for predicting lifestyles and emergence of pathogens.</title>
        <authorList>
            <person name="Haridas S."/>
            <person name="Albert R."/>
            <person name="Binder M."/>
            <person name="Bloem J."/>
            <person name="Labutti K."/>
            <person name="Salamov A."/>
            <person name="Andreopoulos B."/>
            <person name="Baker S."/>
            <person name="Barry K."/>
            <person name="Bills G."/>
            <person name="Bluhm B."/>
            <person name="Cannon C."/>
            <person name="Castanera R."/>
            <person name="Culley D."/>
            <person name="Daum C."/>
            <person name="Ezra D."/>
            <person name="Gonzalez J."/>
            <person name="Henrissat B."/>
            <person name="Kuo A."/>
            <person name="Liang C."/>
            <person name="Lipzen A."/>
            <person name="Lutzoni F."/>
            <person name="Magnuson J."/>
            <person name="Mondo S."/>
            <person name="Nolan M."/>
            <person name="Ohm R."/>
            <person name="Pangilinan J."/>
            <person name="Park H.-J."/>
            <person name="Ramirez L."/>
            <person name="Alfaro M."/>
            <person name="Sun H."/>
            <person name="Tritt A."/>
            <person name="Yoshinaga Y."/>
            <person name="Zwiers L.-H."/>
            <person name="Turgeon B."/>
            <person name="Goodwin S."/>
            <person name="Spatafora J."/>
            <person name="Crous P."/>
            <person name="Grigoriev I."/>
        </authorList>
    </citation>
    <scope>NUCLEOTIDE SEQUENCE</scope>
    <source>
        <strain evidence="5">CBS 279.74</strain>
    </source>
</reference>
<dbReference type="GO" id="GO:0006351">
    <property type="term" value="P:DNA-templated transcription"/>
    <property type="evidence" value="ECO:0007669"/>
    <property type="project" value="UniProtKB-UniRule"/>
</dbReference>
<evidence type="ECO:0000313" key="5">
    <source>
        <dbReference type="EMBL" id="KAF2703208.1"/>
    </source>
</evidence>
<dbReference type="SUPFAM" id="SSF50249">
    <property type="entry name" value="Nucleic acid-binding proteins"/>
    <property type="match status" value="1"/>
</dbReference>
<evidence type="ECO:0000256" key="2">
    <source>
        <dbReference type="ARBA" id="ARBA00008912"/>
    </source>
</evidence>
<dbReference type="Gene3D" id="2.40.50.140">
    <property type="entry name" value="Nucleic acid-binding proteins"/>
    <property type="match status" value="1"/>
</dbReference>
<dbReference type="PIRSF" id="PIRSF000779">
    <property type="entry name" value="RNA_pol_Rpb8"/>
    <property type="match status" value="1"/>
</dbReference>
<dbReference type="FunFam" id="2.40.50.140:FF:000191">
    <property type="entry name" value="DNA-directed RNA polymerases I, II, and III subunit RPABC3"/>
    <property type="match status" value="1"/>
</dbReference>
<dbReference type="GO" id="GO:0005665">
    <property type="term" value="C:RNA polymerase II, core complex"/>
    <property type="evidence" value="ECO:0007669"/>
    <property type="project" value="UniProtKB-UniRule"/>
</dbReference>
<dbReference type="EMBL" id="MU005788">
    <property type="protein sequence ID" value="KAF2703208.1"/>
    <property type="molecule type" value="Genomic_DNA"/>
</dbReference>
<dbReference type="Proteomes" id="UP000799428">
    <property type="component" value="Unassembled WGS sequence"/>
</dbReference>
<dbReference type="SMART" id="SM00658">
    <property type="entry name" value="RPOL8c"/>
    <property type="match status" value="1"/>
</dbReference>
<dbReference type="GO" id="GO:0005736">
    <property type="term" value="C:RNA polymerase I complex"/>
    <property type="evidence" value="ECO:0007669"/>
    <property type="project" value="TreeGrafter"/>
</dbReference>
<dbReference type="OrthoDB" id="20018at2759"/>
<dbReference type="InterPro" id="IPR012340">
    <property type="entry name" value="NA-bd_OB-fold"/>
</dbReference>
<gene>
    <name evidence="5" type="ORF">K504DRAFT_508124</name>
</gene>
<comment type="similarity">
    <text evidence="2 4">Belongs to the eukaryotic RPB8 RNA polymerase subunit family.</text>
</comment>
<sequence>MTDAQLFEETFNITAINSEKYDRVSRLTGISTDQTLNFTLDINSELFNVNVGDTLTMVLASTLNLDGTKDEKGWRDNNKEHTLADNYEYVCYGKNYRFEDGVDDKMKFFASFGGLLLFLEGPYKKMTSLKIEYVYMLLNKA</sequence>
<dbReference type="GO" id="GO:0005666">
    <property type="term" value="C:RNA polymerase III complex"/>
    <property type="evidence" value="ECO:0007669"/>
    <property type="project" value="TreeGrafter"/>
</dbReference>
<evidence type="ECO:0000313" key="6">
    <source>
        <dbReference type="Proteomes" id="UP000799428"/>
    </source>
</evidence>
<accession>A0A6G1JRN4</accession>
<proteinExistence type="inferred from homology"/>
<comment type="function">
    <text evidence="4">DNA-dependent RNA polymerase catalyzes the transcription of DNA into RNA using the four ribonucleoside triphosphates as substrates. Common component of RNA polymerases I, II and III which synthesize ribosomal RNA precursors, mRNA precursors and many functional non-coding RNAs, and small RNAs, such as 5S rRNA and tRNAs, respectively.</text>
</comment>